<dbReference type="Pfam" id="PF11377">
    <property type="entry name" value="DUF3180"/>
    <property type="match status" value="1"/>
</dbReference>
<accession>A0A344URF6</accession>
<dbReference type="RefSeq" id="WP_114043956.1">
    <property type="nucleotide sequence ID" value="NZ_CP025198.1"/>
</dbReference>
<protein>
    <recommendedName>
        <fullName evidence="5">DUF3180 domain-containing protein</fullName>
    </recommendedName>
</protein>
<reference evidence="3 4" key="1">
    <citation type="submission" date="2017-12" db="EMBL/GenBank/DDBJ databases">
        <title>The whole genome sequence of the Acidipropionibacterium virtanenii sp. nov. type strain JS278.</title>
        <authorList>
            <person name="Laine P."/>
            <person name="Deptula P."/>
            <person name="Varmanen P."/>
            <person name="Auvinen P."/>
        </authorList>
    </citation>
    <scope>NUCLEOTIDE SEQUENCE [LARGE SCALE GENOMIC DNA]</scope>
    <source>
        <strain evidence="3 4">JS278</strain>
    </source>
</reference>
<sequence>MTRSLPPDDSPEPRRDQQPGNLTPTDRRTVVIAALCGAALGWLLMSVFVVTDSFMPVLPWSLPAILGLVAVAIWMYARQLRAKVADPHREVPPTEGLVSVALSKAVILTGAALVGACLVYMAHFVGQLSVPYPRQRVVRGGVTAVVCALLAWAGWRLESACRVPHDGDEAT</sequence>
<feature type="transmembrane region" description="Helical" evidence="2">
    <location>
        <begin position="57"/>
        <end position="77"/>
    </location>
</feature>
<evidence type="ECO:0000313" key="4">
    <source>
        <dbReference type="Proteomes" id="UP000251995"/>
    </source>
</evidence>
<feature type="transmembrane region" description="Helical" evidence="2">
    <location>
        <begin position="137"/>
        <end position="155"/>
    </location>
</feature>
<feature type="transmembrane region" description="Helical" evidence="2">
    <location>
        <begin position="97"/>
        <end position="125"/>
    </location>
</feature>
<dbReference type="EMBL" id="CP025198">
    <property type="protein sequence ID" value="AXE37854.1"/>
    <property type="molecule type" value="Genomic_DNA"/>
</dbReference>
<dbReference type="InterPro" id="IPR021517">
    <property type="entry name" value="DUF3180"/>
</dbReference>
<name>A0A344URF6_9ACTN</name>
<dbReference type="AlphaFoldDB" id="A0A344URF6"/>
<evidence type="ECO:0008006" key="5">
    <source>
        <dbReference type="Google" id="ProtNLM"/>
    </source>
</evidence>
<gene>
    <name evidence="3" type="ORF">JS278_00663</name>
</gene>
<keyword evidence="2" id="KW-0812">Transmembrane</keyword>
<feature type="region of interest" description="Disordered" evidence="1">
    <location>
        <begin position="1"/>
        <end position="24"/>
    </location>
</feature>
<dbReference type="OrthoDB" id="3711521at2"/>
<dbReference type="Proteomes" id="UP000251995">
    <property type="component" value="Chromosome"/>
</dbReference>
<evidence type="ECO:0000313" key="3">
    <source>
        <dbReference type="EMBL" id="AXE37854.1"/>
    </source>
</evidence>
<evidence type="ECO:0000256" key="1">
    <source>
        <dbReference type="SAM" id="MobiDB-lite"/>
    </source>
</evidence>
<proteinExistence type="predicted"/>
<evidence type="ECO:0000256" key="2">
    <source>
        <dbReference type="SAM" id="Phobius"/>
    </source>
</evidence>
<keyword evidence="2" id="KW-1133">Transmembrane helix</keyword>
<keyword evidence="2" id="KW-0472">Membrane</keyword>
<keyword evidence="4" id="KW-1185">Reference proteome</keyword>
<feature type="transmembrane region" description="Helical" evidence="2">
    <location>
        <begin position="30"/>
        <end position="50"/>
    </location>
</feature>
<organism evidence="3 4">
    <name type="scientific">Acidipropionibacterium virtanenii</name>
    <dbReference type="NCBI Taxonomy" id="2057246"/>
    <lineage>
        <taxon>Bacteria</taxon>
        <taxon>Bacillati</taxon>
        <taxon>Actinomycetota</taxon>
        <taxon>Actinomycetes</taxon>
        <taxon>Propionibacteriales</taxon>
        <taxon>Propionibacteriaceae</taxon>
        <taxon>Acidipropionibacterium</taxon>
    </lineage>
</organism>
<dbReference type="KEGG" id="acij:JS278_00663"/>